<name>A0A1F5PJ60_9BACT</name>
<comment type="caution">
    <text evidence="2">The sequence shown here is derived from an EMBL/GenBank/DDBJ whole genome shotgun (WGS) entry which is preliminary data.</text>
</comment>
<proteinExistence type="predicted"/>
<dbReference type="AlphaFoldDB" id="A0A1F5PJ60"/>
<gene>
    <name evidence="2" type="ORF">A3E29_02535</name>
</gene>
<evidence type="ECO:0000259" key="1">
    <source>
        <dbReference type="Pfam" id="PF00561"/>
    </source>
</evidence>
<dbReference type="PANTHER" id="PTHR42886:SF53">
    <property type="entry name" value="ALPHA_BETA-HYDROLASES SUPERFAMILY PROTEIN"/>
    <property type="match status" value="1"/>
</dbReference>
<accession>A0A1F5PJ60</accession>
<reference evidence="2 3" key="1">
    <citation type="journal article" date="2016" name="Nat. Commun.">
        <title>Thousands of microbial genomes shed light on interconnected biogeochemical processes in an aquifer system.</title>
        <authorList>
            <person name="Anantharaman K."/>
            <person name="Brown C.T."/>
            <person name="Hug L.A."/>
            <person name="Sharon I."/>
            <person name="Castelle C.J."/>
            <person name="Probst A.J."/>
            <person name="Thomas B.C."/>
            <person name="Singh A."/>
            <person name="Wilkins M.J."/>
            <person name="Karaoz U."/>
            <person name="Brodie E.L."/>
            <person name="Williams K.H."/>
            <person name="Hubbard S.S."/>
            <person name="Banfield J.F."/>
        </authorList>
    </citation>
    <scope>NUCLEOTIDE SEQUENCE [LARGE SCALE GENOMIC DNA]</scope>
</reference>
<evidence type="ECO:0000313" key="2">
    <source>
        <dbReference type="EMBL" id="OGE89966.1"/>
    </source>
</evidence>
<dbReference type="Pfam" id="PF00561">
    <property type="entry name" value="Abhydrolase_1"/>
    <property type="match status" value="1"/>
</dbReference>
<dbReference type="InterPro" id="IPR000073">
    <property type="entry name" value="AB_hydrolase_1"/>
</dbReference>
<protein>
    <recommendedName>
        <fullName evidence="1">AB hydrolase-1 domain-containing protein</fullName>
    </recommendedName>
</protein>
<feature type="domain" description="AB hydrolase-1" evidence="1">
    <location>
        <begin position="29"/>
        <end position="130"/>
    </location>
</feature>
<evidence type="ECO:0000313" key="3">
    <source>
        <dbReference type="Proteomes" id="UP000177682"/>
    </source>
</evidence>
<dbReference type="SUPFAM" id="SSF53474">
    <property type="entry name" value="alpha/beta-Hydrolases"/>
    <property type="match status" value="1"/>
</dbReference>
<dbReference type="Proteomes" id="UP000177682">
    <property type="component" value="Unassembled WGS sequence"/>
</dbReference>
<sequence length="243" mass="27064">MELVKIPSGKNKLAAAIHRSTQVTDKLAILCPGYLDSKDYNGLLYLANDLAAKGYTVVRFDPTGTWESEGSISDYTTTQYLNDIRSVKNYMLANGTYNFLLAGGHSMGGRMSLLYAESDPDISKVLAIMSSNKKTLRNNRAVEVNNRDIPGNPTQNKQYSVPLSFFEDSSKYDTLDKIKGLHIPILLIAGEKDTICPPETIQKIFDEANEPKKFILVRGVGHDYRRNLDEVKKVNQIILDAIA</sequence>
<dbReference type="PANTHER" id="PTHR42886">
    <property type="entry name" value="RE40534P-RELATED"/>
    <property type="match status" value="1"/>
</dbReference>
<dbReference type="EMBL" id="MFEY01000007">
    <property type="protein sequence ID" value="OGE89966.1"/>
    <property type="molecule type" value="Genomic_DNA"/>
</dbReference>
<organism evidence="2 3">
    <name type="scientific">Candidatus Doudnabacteria bacterium RIFCSPHIGHO2_12_FULL_48_16</name>
    <dbReference type="NCBI Taxonomy" id="1817838"/>
    <lineage>
        <taxon>Bacteria</taxon>
        <taxon>Candidatus Doudnaibacteriota</taxon>
    </lineage>
</organism>
<dbReference type="Gene3D" id="3.40.50.1820">
    <property type="entry name" value="alpha/beta hydrolase"/>
    <property type="match status" value="1"/>
</dbReference>
<dbReference type="InterPro" id="IPR029058">
    <property type="entry name" value="AB_hydrolase_fold"/>
</dbReference>